<keyword evidence="2" id="KW-1133">Transmembrane helix</keyword>
<dbReference type="PANTHER" id="PTHR11799:SF12">
    <property type="entry name" value="PARAOXONASE-RELATED"/>
    <property type="match status" value="1"/>
</dbReference>
<evidence type="ECO:0000313" key="3">
    <source>
        <dbReference type="EMBL" id="KAG2173351.1"/>
    </source>
</evidence>
<comment type="caution">
    <text evidence="3">The sequence shown here is derived from an EMBL/GenBank/DDBJ whole genome shotgun (WGS) entry which is preliminary data.</text>
</comment>
<dbReference type="InterPro" id="IPR011042">
    <property type="entry name" value="6-blade_b-propeller_TolB-like"/>
</dbReference>
<dbReference type="AlphaFoldDB" id="A0A8H7PG58"/>
<evidence type="ECO:0000256" key="1">
    <source>
        <dbReference type="SAM" id="MobiDB-lite"/>
    </source>
</evidence>
<protein>
    <submittedName>
        <fullName evidence="3">Uncharacterized protein</fullName>
    </submittedName>
</protein>
<accession>A0A8H7PG58</accession>
<dbReference type="OrthoDB" id="5307922at2759"/>
<feature type="region of interest" description="Disordered" evidence="1">
    <location>
        <begin position="1"/>
        <end position="41"/>
    </location>
</feature>
<dbReference type="InterPro" id="IPR051288">
    <property type="entry name" value="Serum_paraoxonase/arylesterase"/>
</dbReference>
<reference evidence="3" key="1">
    <citation type="submission" date="2020-12" db="EMBL/GenBank/DDBJ databases">
        <title>Metabolic potential, ecology and presence of endohyphal bacteria is reflected in genomic diversity of Mucoromycotina.</title>
        <authorList>
            <person name="Muszewska A."/>
            <person name="Okrasinska A."/>
            <person name="Steczkiewicz K."/>
            <person name="Drgas O."/>
            <person name="Orlowska M."/>
            <person name="Perlinska-Lenart U."/>
            <person name="Aleksandrzak-Piekarczyk T."/>
            <person name="Szatraj K."/>
            <person name="Zielenkiewicz U."/>
            <person name="Pilsyk S."/>
            <person name="Malc E."/>
            <person name="Mieczkowski P."/>
            <person name="Kruszewska J.S."/>
            <person name="Biernat P."/>
            <person name="Pawlowska J."/>
        </authorList>
    </citation>
    <scope>NUCLEOTIDE SEQUENCE</scope>
    <source>
        <strain evidence="3">WA0000067209</strain>
    </source>
</reference>
<evidence type="ECO:0000256" key="2">
    <source>
        <dbReference type="SAM" id="Phobius"/>
    </source>
</evidence>
<name>A0A8H7PG58_MORIS</name>
<keyword evidence="2" id="KW-0812">Transmembrane</keyword>
<evidence type="ECO:0000313" key="4">
    <source>
        <dbReference type="Proteomes" id="UP000654370"/>
    </source>
</evidence>
<feature type="transmembrane region" description="Helical" evidence="2">
    <location>
        <begin position="54"/>
        <end position="72"/>
    </location>
</feature>
<proteinExistence type="predicted"/>
<organism evidence="3 4">
    <name type="scientific">Mortierella isabellina</name>
    <name type="common">Filamentous fungus</name>
    <name type="synonym">Umbelopsis isabellina</name>
    <dbReference type="NCBI Taxonomy" id="91625"/>
    <lineage>
        <taxon>Eukaryota</taxon>
        <taxon>Fungi</taxon>
        <taxon>Fungi incertae sedis</taxon>
        <taxon>Mucoromycota</taxon>
        <taxon>Mucoromycotina</taxon>
        <taxon>Umbelopsidomycetes</taxon>
        <taxon>Umbelopsidales</taxon>
        <taxon>Umbelopsidaceae</taxon>
        <taxon>Umbelopsis</taxon>
    </lineage>
</organism>
<dbReference type="Gene3D" id="2.120.10.30">
    <property type="entry name" value="TolB, C-terminal domain"/>
    <property type="match status" value="1"/>
</dbReference>
<keyword evidence="4" id="KW-1185">Reference proteome</keyword>
<sequence length="499" mass="55448">MSQDDDFRSAMINQRPGHAAIRRKQKAEAEKAAAAGLPPPASATAESFDATAKMIVFSLIAAVLSFAFYLPYNSNQKLMGYGREAVEDIGLEHCKKSTGPAYCDDVHVHSQTGLAFLSCDTAKAIWNPPFGIQNDTLVSATPRSGEIWVQDLRTDASVPKRLEVVGLDGAFHPLGLSSFPEGDSPQPIRLMIVNQANSSSSTVELFEVQDTKLVHLRTIADPKFQNLYRITADPNQFNGNPELSVPSFWVAQHHRYDLFTQPYGRYFEDLLRQSSATASYYNSVADEVDEIIWYLSAPTSIMVDKTDKTKRLVHVAHSGGIDSLRSTLVSAHNQVDIIIDKRTGREVKAFWPSMIYEENLKAEEYPYGFDIGTFANEEEPAGSSSTVIASLPRFHELADIAKESLQLQKVSDKRTATRVYRTLPERRWHSTLQPVNKELITHAMEDFEEKTYLAKVQKLIFSNEDGSIFSGATGLGVSDKHNKMILVGAYEQGSLTCTL</sequence>
<dbReference type="Proteomes" id="UP000654370">
    <property type="component" value="Unassembled WGS sequence"/>
</dbReference>
<gene>
    <name evidence="3" type="ORF">INT43_004725</name>
</gene>
<dbReference type="EMBL" id="JAEPQZ010000015">
    <property type="protein sequence ID" value="KAG2173351.1"/>
    <property type="molecule type" value="Genomic_DNA"/>
</dbReference>
<dbReference type="PANTHER" id="PTHR11799">
    <property type="entry name" value="PARAOXONASE"/>
    <property type="match status" value="1"/>
</dbReference>
<keyword evidence="2" id="KW-0472">Membrane</keyword>